<dbReference type="EMBL" id="KK784877">
    <property type="protein sequence ID" value="KDO80093.1"/>
    <property type="molecule type" value="Genomic_DNA"/>
</dbReference>
<evidence type="ECO:0000313" key="1">
    <source>
        <dbReference type="EMBL" id="KDO80093.1"/>
    </source>
</evidence>
<name>A0A067GK39_CITSI</name>
<keyword evidence="2" id="KW-1185">Reference proteome</keyword>
<organism evidence="1 2">
    <name type="scientific">Citrus sinensis</name>
    <name type="common">Sweet orange</name>
    <name type="synonym">Citrus aurantium var. sinensis</name>
    <dbReference type="NCBI Taxonomy" id="2711"/>
    <lineage>
        <taxon>Eukaryota</taxon>
        <taxon>Viridiplantae</taxon>
        <taxon>Streptophyta</taxon>
        <taxon>Embryophyta</taxon>
        <taxon>Tracheophyta</taxon>
        <taxon>Spermatophyta</taxon>
        <taxon>Magnoliopsida</taxon>
        <taxon>eudicotyledons</taxon>
        <taxon>Gunneridae</taxon>
        <taxon>Pentapetalae</taxon>
        <taxon>rosids</taxon>
        <taxon>malvids</taxon>
        <taxon>Sapindales</taxon>
        <taxon>Rutaceae</taxon>
        <taxon>Aurantioideae</taxon>
        <taxon>Citrus</taxon>
    </lineage>
</organism>
<proteinExistence type="predicted"/>
<sequence length="69" mass="8217">MMVVFVGQEPHHKSLYISHTTHSLILQFTKTLYIYGEKTKMVDLVQVDYSFSRSQILFYFSELDFHLLN</sequence>
<protein>
    <submittedName>
        <fullName evidence="1">Uncharacterized protein</fullName>
    </submittedName>
</protein>
<reference evidence="1 2" key="1">
    <citation type="submission" date="2014-04" db="EMBL/GenBank/DDBJ databases">
        <authorList>
            <consortium name="International Citrus Genome Consortium"/>
            <person name="Gmitter F."/>
            <person name="Chen C."/>
            <person name="Farmerie W."/>
            <person name="Harkins T."/>
            <person name="Desany B."/>
            <person name="Mohiuddin M."/>
            <person name="Kodira C."/>
            <person name="Borodovsky M."/>
            <person name="Lomsadze A."/>
            <person name="Burns P."/>
            <person name="Jenkins J."/>
            <person name="Prochnik S."/>
            <person name="Shu S."/>
            <person name="Chapman J."/>
            <person name="Pitluck S."/>
            <person name="Schmutz J."/>
            <person name="Rokhsar D."/>
        </authorList>
    </citation>
    <scope>NUCLEOTIDE SEQUENCE</scope>
</reference>
<gene>
    <name evidence="1" type="ORF">CISIN_1g040776mg</name>
</gene>
<dbReference type="AlphaFoldDB" id="A0A067GK39"/>
<accession>A0A067GK39</accession>
<dbReference type="Proteomes" id="UP000027120">
    <property type="component" value="Unassembled WGS sequence"/>
</dbReference>
<evidence type="ECO:0000313" key="2">
    <source>
        <dbReference type="Proteomes" id="UP000027120"/>
    </source>
</evidence>